<reference evidence="5" key="1">
    <citation type="journal article" date="2020" name="Stud. Mycol.">
        <title>101 Dothideomycetes genomes: a test case for predicting lifestyles and emergence of pathogens.</title>
        <authorList>
            <person name="Haridas S."/>
            <person name="Albert R."/>
            <person name="Binder M."/>
            <person name="Bloem J."/>
            <person name="Labutti K."/>
            <person name="Salamov A."/>
            <person name="Andreopoulos B."/>
            <person name="Baker S."/>
            <person name="Barry K."/>
            <person name="Bills G."/>
            <person name="Bluhm B."/>
            <person name="Cannon C."/>
            <person name="Castanera R."/>
            <person name="Culley D."/>
            <person name="Daum C."/>
            <person name="Ezra D."/>
            <person name="Gonzalez J."/>
            <person name="Henrissat B."/>
            <person name="Kuo A."/>
            <person name="Liang C."/>
            <person name="Lipzen A."/>
            <person name="Lutzoni F."/>
            <person name="Magnuson J."/>
            <person name="Mondo S."/>
            <person name="Nolan M."/>
            <person name="Ohm R."/>
            <person name="Pangilinan J."/>
            <person name="Park H.-J."/>
            <person name="Ramirez L."/>
            <person name="Alfaro M."/>
            <person name="Sun H."/>
            <person name="Tritt A."/>
            <person name="Yoshinaga Y."/>
            <person name="Zwiers L.-H."/>
            <person name="Turgeon B."/>
            <person name="Goodwin S."/>
            <person name="Spatafora J."/>
            <person name="Crous P."/>
            <person name="Grigoriev I."/>
        </authorList>
    </citation>
    <scope>NUCLEOTIDE SEQUENCE</scope>
    <source>
        <strain evidence="5">HMLAC05119</strain>
    </source>
</reference>
<dbReference type="InterPro" id="IPR015424">
    <property type="entry name" value="PyrdxlP-dep_Trfase"/>
</dbReference>
<evidence type="ECO:0000256" key="1">
    <source>
        <dbReference type="ARBA" id="ARBA00008954"/>
    </source>
</evidence>
<evidence type="ECO:0000256" key="2">
    <source>
        <dbReference type="ARBA" id="ARBA00022898"/>
    </source>
</evidence>
<protein>
    <submittedName>
        <fullName evidence="5">Pyridoxal phosphate-dependent transferase</fullName>
    </submittedName>
</protein>
<dbReference type="InterPro" id="IPR005814">
    <property type="entry name" value="Aminotrans_3"/>
</dbReference>
<accession>A0A6A5QGL0</accession>
<dbReference type="CDD" id="cd00610">
    <property type="entry name" value="OAT_like"/>
    <property type="match status" value="1"/>
</dbReference>
<evidence type="ECO:0000313" key="5">
    <source>
        <dbReference type="EMBL" id="KAF1914643.1"/>
    </source>
</evidence>
<dbReference type="GO" id="GO:0005829">
    <property type="term" value="C:cytosol"/>
    <property type="evidence" value="ECO:0007669"/>
    <property type="project" value="TreeGrafter"/>
</dbReference>
<dbReference type="Gene3D" id="3.40.640.10">
    <property type="entry name" value="Type I PLP-dependent aspartate aminotransferase-like (Major domain)"/>
    <property type="match status" value="1"/>
</dbReference>
<name>A0A6A5QGL0_AMPQU</name>
<sequence>MAPGALYSQEDSLRRSASSPTPAGALTIIKRCLLNRSINVNPLRLARGVGNSWYLADGTEIYDASGGAAVASIGKRNKRVERATHRIEKLGLSYAPSLGFDTDITEELATWMIRSTAGLMSKAVFYCSGSEAVEAAIKIAVQYHKEKPEPQPGKTLFIARQRSYHGATLGALDLSGHDARKRLYTEVLAGKMRLVPECHEYRNKIKGQSDAEYVQWHRKKLIEKIEEFGANRIAGFILEPVVGAALGCAPAVPGYLTAMREVCDDYGVLLIFDEIMCGMGRTGYLHAWQEENVVPDIQVVGKGLAGGFEAVSAMMIGHKVINAFRNGSSNGAFAHGQTFQNSPKGAAAALETQRIVVDEKLLENVRDKGPRLQQKIRERLGHHRYVGDIRGPKKGIFLALEFVRDKASKTPFEESEGIAMKIFSQGLTKAHGIHVYPGSGSVDGLNGDHIILAPAYNITNAEVDLIVDRTTRLVEVFFDNYDRSRKALV</sequence>
<evidence type="ECO:0000313" key="6">
    <source>
        <dbReference type="Proteomes" id="UP000800096"/>
    </source>
</evidence>
<keyword evidence="5" id="KW-0808">Transferase</keyword>
<feature type="region of interest" description="Disordered" evidence="4">
    <location>
        <begin position="1"/>
        <end position="21"/>
    </location>
</feature>
<keyword evidence="2 3" id="KW-0663">Pyridoxal phosphate</keyword>
<dbReference type="EMBL" id="ML979137">
    <property type="protein sequence ID" value="KAF1914643.1"/>
    <property type="molecule type" value="Genomic_DNA"/>
</dbReference>
<dbReference type="SUPFAM" id="SSF53383">
    <property type="entry name" value="PLP-dependent transferases"/>
    <property type="match status" value="1"/>
</dbReference>
<dbReference type="GO" id="GO:0030170">
    <property type="term" value="F:pyridoxal phosphate binding"/>
    <property type="evidence" value="ECO:0007669"/>
    <property type="project" value="InterPro"/>
</dbReference>
<dbReference type="Proteomes" id="UP000800096">
    <property type="component" value="Unassembled WGS sequence"/>
</dbReference>
<evidence type="ECO:0000256" key="3">
    <source>
        <dbReference type="RuleBase" id="RU003560"/>
    </source>
</evidence>
<dbReference type="Gene3D" id="3.90.1150.10">
    <property type="entry name" value="Aspartate Aminotransferase, domain 1"/>
    <property type="match status" value="1"/>
</dbReference>
<dbReference type="InterPro" id="IPR015422">
    <property type="entry name" value="PyrdxlP-dep_Trfase_small"/>
</dbReference>
<dbReference type="OrthoDB" id="5419315at2759"/>
<evidence type="ECO:0000256" key="4">
    <source>
        <dbReference type="SAM" id="MobiDB-lite"/>
    </source>
</evidence>
<dbReference type="Pfam" id="PF00202">
    <property type="entry name" value="Aminotran_3"/>
    <property type="match status" value="1"/>
</dbReference>
<dbReference type="InterPro" id="IPR015421">
    <property type="entry name" value="PyrdxlP-dep_Trfase_major"/>
</dbReference>
<gene>
    <name evidence="5" type="ORF">BDU57DRAFT_519755</name>
</gene>
<dbReference type="PANTHER" id="PTHR43094">
    <property type="entry name" value="AMINOTRANSFERASE"/>
    <property type="match status" value="1"/>
</dbReference>
<dbReference type="GO" id="GO:0008483">
    <property type="term" value="F:transaminase activity"/>
    <property type="evidence" value="ECO:0007669"/>
    <property type="project" value="InterPro"/>
</dbReference>
<organism evidence="5 6">
    <name type="scientific">Ampelomyces quisqualis</name>
    <name type="common">Powdery mildew agent</name>
    <dbReference type="NCBI Taxonomy" id="50730"/>
    <lineage>
        <taxon>Eukaryota</taxon>
        <taxon>Fungi</taxon>
        <taxon>Dikarya</taxon>
        <taxon>Ascomycota</taxon>
        <taxon>Pezizomycotina</taxon>
        <taxon>Dothideomycetes</taxon>
        <taxon>Pleosporomycetidae</taxon>
        <taxon>Pleosporales</taxon>
        <taxon>Pleosporineae</taxon>
        <taxon>Phaeosphaeriaceae</taxon>
        <taxon>Ampelomyces</taxon>
    </lineage>
</organism>
<comment type="similarity">
    <text evidence="1 3">Belongs to the class-III pyridoxal-phosphate-dependent aminotransferase family.</text>
</comment>
<proteinExistence type="inferred from homology"/>
<dbReference type="PANTHER" id="PTHR43094:SF1">
    <property type="entry name" value="AMINOTRANSFERASE CLASS-III"/>
    <property type="match status" value="1"/>
</dbReference>
<dbReference type="AlphaFoldDB" id="A0A6A5QGL0"/>
<keyword evidence="6" id="KW-1185">Reference proteome</keyword>